<dbReference type="EMBL" id="NHYE01003987">
    <property type="protein sequence ID" value="PPQ86895.1"/>
    <property type="molecule type" value="Genomic_DNA"/>
</dbReference>
<evidence type="ECO:0000256" key="1">
    <source>
        <dbReference type="SAM" id="MobiDB-lite"/>
    </source>
</evidence>
<dbReference type="AlphaFoldDB" id="A0A409X824"/>
<dbReference type="Proteomes" id="UP000284706">
    <property type="component" value="Unassembled WGS sequence"/>
</dbReference>
<accession>A0A409X824</accession>
<evidence type="ECO:0000313" key="2">
    <source>
        <dbReference type="EMBL" id="PPQ86895.1"/>
    </source>
</evidence>
<dbReference type="STRING" id="231916.A0A409X824"/>
<protein>
    <submittedName>
        <fullName evidence="2">Uncharacterized protein</fullName>
    </submittedName>
</protein>
<sequence length="382" mass="44026">MTPAVLISAGLDLEAEQRAVQVLSKDIWDHSRDRQKTALQLRKNALHRKINAWLGYLTLYIPGVSLARSRMATTSPDPELKPQDVTLWLPSQVPSEIPVNERLRRVEWKLRHAQAYESLSRLRQHLQARAYLYKFKDRFIRGQGANTRARNTIDAVTAKINAAASEYRAAYSALLALSPGLHEVEWKNELLPLRDQDIRDLSEGKAKESEGRRTISWIWKSIPVELQAEDDGVEKGYLRERVRVEWCQSRARSLRFSEEVDLLTEEMARVLRFFEWMTKNWLQKADTMLSKDFPKPLAEAYTAYAKRQAAMYTSLGARFKGLWADLPAHVSQMRSIAERELTTVIDGLFKAQKTRGRPPKNSDKQAKKKKMTHEDHDSSSRT</sequence>
<feature type="region of interest" description="Disordered" evidence="1">
    <location>
        <begin position="349"/>
        <end position="382"/>
    </location>
</feature>
<evidence type="ECO:0000313" key="3">
    <source>
        <dbReference type="Proteomes" id="UP000284706"/>
    </source>
</evidence>
<keyword evidence="3" id="KW-1185">Reference proteome</keyword>
<name>A0A409X824_9AGAR</name>
<reference evidence="2 3" key="1">
    <citation type="journal article" date="2018" name="Evol. Lett.">
        <title>Horizontal gene cluster transfer increased hallucinogenic mushroom diversity.</title>
        <authorList>
            <person name="Reynolds H.T."/>
            <person name="Vijayakumar V."/>
            <person name="Gluck-Thaler E."/>
            <person name="Korotkin H.B."/>
            <person name="Matheny P.B."/>
            <person name="Slot J.C."/>
        </authorList>
    </citation>
    <scope>NUCLEOTIDE SEQUENCE [LARGE SCALE GENOMIC DNA]</scope>
    <source>
        <strain evidence="2 3">SRW20</strain>
    </source>
</reference>
<gene>
    <name evidence="2" type="ORF">CVT26_007830</name>
</gene>
<dbReference type="OrthoDB" id="3261436at2759"/>
<proteinExistence type="predicted"/>
<organism evidence="2 3">
    <name type="scientific">Gymnopilus dilepis</name>
    <dbReference type="NCBI Taxonomy" id="231916"/>
    <lineage>
        <taxon>Eukaryota</taxon>
        <taxon>Fungi</taxon>
        <taxon>Dikarya</taxon>
        <taxon>Basidiomycota</taxon>
        <taxon>Agaricomycotina</taxon>
        <taxon>Agaricomycetes</taxon>
        <taxon>Agaricomycetidae</taxon>
        <taxon>Agaricales</taxon>
        <taxon>Agaricineae</taxon>
        <taxon>Hymenogastraceae</taxon>
        <taxon>Gymnopilus</taxon>
    </lineage>
</organism>
<dbReference type="InParanoid" id="A0A409X824"/>
<comment type="caution">
    <text evidence="2">The sequence shown here is derived from an EMBL/GenBank/DDBJ whole genome shotgun (WGS) entry which is preliminary data.</text>
</comment>
<feature type="compositionally biased region" description="Basic and acidic residues" evidence="1">
    <location>
        <begin position="372"/>
        <end position="382"/>
    </location>
</feature>